<feature type="region of interest" description="Disordered" evidence="1">
    <location>
        <begin position="210"/>
        <end position="246"/>
    </location>
</feature>
<gene>
    <name evidence="2" type="ORF">Cvel_6363</name>
</gene>
<evidence type="ECO:0000256" key="1">
    <source>
        <dbReference type="SAM" id="MobiDB-lite"/>
    </source>
</evidence>
<feature type="compositionally biased region" description="Basic and acidic residues" evidence="1">
    <location>
        <begin position="235"/>
        <end position="246"/>
    </location>
</feature>
<dbReference type="AlphaFoldDB" id="A0A0G4HCT4"/>
<feature type="region of interest" description="Disordered" evidence="1">
    <location>
        <begin position="73"/>
        <end position="114"/>
    </location>
</feature>
<sequence>MEVDVSADDVSSSAPSAIVCKSSSSSFASPLENYFPETAKTIQDSQTLSHWETLKDHIPETLDIQLTGLREWDETDPGADSPAAATVVATEREGAEAGQQEEAAGAPEEDEGRRARVNVVTASTVASGVTGAVGGALGGVAAGTTVAAAMAPAATVCGSALLGQAAVGAGLMAAAAPPLWPVLAGALAIGAAGGTAGTLIGYFSSKAATRANGRGQRSQTAGRGRGEGAVSSSDSLREGDGKGDEHAQHLEEADPGALMGMGFEGEDRDLLFSRSSSPSSSMMGGGGERTQSHSLVGDFAGRVPPGSPLGLFPSAHPASFGGFMSPSFAERFMLEEDGEEEGDKRAAEVASGATGSMSGEAGRWEERYSLMPACLGSGLFDSVGGTE</sequence>
<feature type="compositionally biased region" description="Low complexity" evidence="1">
    <location>
        <begin position="8"/>
        <end position="17"/>
    </location>
</feature>
<feature type="region of interest" description="Disordered" evidence="1">
    <location>
        <begin position="1"/>
        <end position="26"/>
    </location>
</feature>
<accession>A0A0G4HCT4</accession>
<dbReference type="EMBL" id="CDMZ01002311">
    <property type="protein sequence ID" value="CEM41794.1"/>
    <property type="molecule type" value="Genomic_DNA"/>
</dbReference>
<name>A0A0G4HCT4_9ALVE</name>
<protein>
    <submittedName>
        <fullName evidence="2">Uncharacterized protein</fullName>
    </submittedName>
</protein>
<organism evidence="2">
    <name type="scientific">Chromera velia CCMP2878</name>
    <dbReference type="NCBI Taxonomy" id="1169474"/>
    <lineage>
        <taxon>Eukaryota</taxon>
        <taxon>Sar</taxon>
        <taxon>Alveolata</taxon>
        <taxon>Colpodellida</taxon>
        <taxon>Chromeraceae</taxon>
        <taxon>Chromera</taxon>
    </lineage>
</organism>
<feature type="region of interest" description="Disordered" evidence="1">
    <location>
        <begin position="336"/>
        <end position="360"/>
    </location>
</feature>
<reference evidence="2" key="1">
    <citation type="submission" date="2014-11" db="EMBL/GenBank/DDBJ databases">
        <authorList>
            <person name="Otto D Thomas"/>
            <person name="Naeem Raeece"/>
        </authorList>
    </citation>
    <scope>NUCLEOTIDE SEQUENCE</scope>
</reference>
<dbReference type="VEuPathDB" id="CryptoDB:Cvel_6363"/>
<feature type="compositionally biased region" description="Low complexity" evidence="1">
    <location>
        <begin position="96"/>
        <end position="106"/>
    </location>
</feature>
<evidence type="ECO:0000313" key="2">
    <source>
        <dbReference type="EMBL" id="CEM41794.1"/>
    </source>
</evidence>
<proteinExistence type="predicted"/>